<dbReference type="Proteomes" id="UP000229740">
    <property type="component" value="Unassembled WGS sequence"/>
</dbReference>
<keyword evidence="1" id="KW-0812">Transmembrane</keyword>
<dbReference type="AlphaFoldDB" id="A0A2G6E0C2"/>
<accession>A0A2G6E0C2</accession>
<comment type="caution">
    <text evidence="2">The sequence shown here is derived from an EMBL/GenBank/DDBJ whole genome shotgun (WGS) entry which is preliminary data.</text>
</comment>
<sequence length="184" mass="19216">MAGSRGLFPIPAELGKMSSWVLYLLMFLVGMGIGGDENSLNILKESSLKIILVPLAVIAGSLGGAALLSLVFHSMPLDEILAVSAGFGYYSLSSLFITELRGETAGTIALLANIMREIFTLLASPFLARYTGPLGPIASGGATSMDTSLPIITLYSGPSYVLVSLFSGIVLTIAVPFLVPFLLA</sequence>
<keyword evidence="1" id="KW-1133">Transmembrane helix</keyword>
<protein>
    <recommendedName>
        <fullName evidence="4">Lysine exporter LysO family protein</fullName>
    </recommendedName>
</protein>
<reference evidence="2 3" key="1">
    <citation type="submission" date="2017-10" db="EMBL/GenBank/DDBJ databases">
        <title>Novel microbial diversity and functional potential in the marine mammal oral microbiome.</title>
        <authorList>
            <person name="Dudek N.K."/>
            <person name="Sun C.L."/>
            <person name="Burstein D."/>
            <person name="Kantor R.S."/>
            <person name="Aliaga Goltsman D.S."/>
            <person name="Bik E.M."/>
            <person name="Thomas B.C."/>
            <person name="Banfield J.F."/>
            <person name="Relman D.A."/>
        </authorList>
    </citation>
    <scope>NUCLEOTIDE SEQUENCE [LARGE SCALE GENOMIC DNA]</scope>
    <source>
        <strain evidence="2">DOLZORAL124_49_17</strain>
    </source>
</reference>
<evidence type="ECO:0000256" key="1">
    <source>
        <dbReference type="SAM" id="Phobius"/>
    </source>
</evidence>
<feature type="transmembrane region" description="Helical" evidence="1">
    <location>
        <begin position="20"/>
        <end position="38"/>
    </location>
</feature>
<proteinExistence type="predicted"/>
<organism evidence="2 3">
    <name type="scientific">candidate division KSB3 bacterium</name>
    <dbReference type="NCBI Taxonomy" id="2044937"/>
    <lineage>
        <taxon>Bacteria</taxon>
        <taxon>candidate division KSB3</taxon>
    </lineage>
</organism>
<dbReference type="EMBL" id="PDPS01000086">
    <property type="protein sequence ID" value="PID55504.1"/>
    <property type="molecule type" value="Genomic_DNA"/>
</dbReference>
<dbReference type="Pfam" id="PF03956">
    <property type="entry name" value="Lys_export"/>
    <property type="match status" value="1"/>
</dbReference>
<feature type="transmembrane region" description="Helical" evidence="1">
    <location>
        <begin position="50"/>
        <end position="74"/>
    </location>
</feature>
<dbReference type="PANTHER" id="PTHR35804">
    <property type="entry name" value="LYSINE EXPORTER LYSO"/>
    <property type="match status" value="1"/>
</dbReference>
<feature type="transmembrane region" description="Helical" evidence="1">
    <location>
        <begin position="160"/>
        <end position="183"/>
    </location>
</feature>
<dbReference type="PANTHER" id="PTHR35804:SF1">
    <property type="entry name" value="LYSINE EXPORTER LYSO"/>
    <property type="match status" value="1"/>
</dbReference>
<evidence type="ECO:0000313" key="2">
    <source>
        <dbReference type="EMBL" id="PID55504.1"/>
    </source>
</evidence>
<keyword evidence="1" id="KW-0472">Membrane</keyword>
<evidence type="ECO:0000313" key="3">
    <source>
        <dbReference type="Proteomes" id="UP000229740"/>
    </source>
</evidence>
<evidence type="ECO:0008006" key="4">
    <source>
        <dbReference type="Google" id="ProtNLM"/>
    </source>
</evidence>
<dbReference type="InterPro" id="IPR005642">
    <property type="entry name" value="LysO"/>
</dbReference>
<name>A0A2G6E0C2_9BACT</name>
<gene>
    <name evidence="2" type="ORF">CSB45_15700</name>
</gene>
<dbReference type="GO" id="GO:0005886">
    <property type="term" value="C:plasma membrane"/>
    <property type="evidence" value="ECO:0007669"/>
    <property type="project" value="TreeGrafter"/>
</dbReference>
<dbReference type="GO" id="GO:0015661">
    <property type="term" value="F:L-lysine efflux transmembrane transporter activity"/>
    <property type="evidence" value="ECO:0007669"/>
    <property type="project" value="InterPro"/>
</dbReference>